<dbReference type="InterPro" id="IPR036365">
    <property type="entry name" value="PGBD-like_sf"/>
</dbReference>
<evidence type="ECO:0000256" key="14">
    <source>
        <dbReference type="ARBA" id="ARBA00022837"/>
    </source>
</evidence>
<feature type="repeat" description="Hemopexin" evidence="21">
    <location>
        <begin position="2100"/>
        <end position="2145"/>
    </location>
</feature>
<keyword evidence="9" id="KW-0479">Metal-binding</keyword>
<keyword evidence="13" id="KW-0862">Zinc</keyword>
<dbReference type="SMART" id="SM00120">
    <property type="entry name" value="HX"/>
    <property type="match status" value="16"/>
</dbReference>
<evidence type="ECO:0000256" key="4">
    <source>
        <dbReference type="ARBA" id="ARBA00010370"/>
    </source>
</evidence>
<keyword evidence="11" id="KW-0677">Repeat</keyword>
<feature type="repeat" description="Hemopexin" evidence="21">
    <location>
        <begin position="267"/>
        <end position="316"/>
    </location>
</feature>
<keyword evidence="8" id="KW-0645">Protease</keyword>
<evidence type="ECO:0000256" key="2">
    <source>
        <dbReference type="ARBA" id="ARBA00001947"/>
    </source>
</evidence>
<dbReference type="InterPro" id="IPR006026">
    <property type="entry name" value="Peptidase_Metallo"/>
</dbReference>
<accession>A0ABQ9D313</accession>
<dbReference type="CDD" id="cd04278">
    <property type="entry name" value="ZnMc_MMP"/>
    <property type="match status" value="5"/>
</dbReference>
<evidence type="ECO:0000256" key="5">
    <source>
        <dbReference type="ARBA" id="ARBA00018037"/>
    </source>
</evidence>
<dbReference type="PROSITE" id="PS00024">
    <property type="entry name" value="HEMOPEXIN"/>
    <property type="match status" value="4"/>
</dbReference>
<dbReference type="SUPFAM" id="SSF50923">
    <property type="entry name" value="Hemopexin-like domain"/>
    <property type="match status" value="5"/>
</dbReference>
<feature type="domain" description="Peptidase metallopeptidase" evidence="23">
    <location>
        <begin position="1457"/>
        <end position="1616"/>
    </location>
</feature>
<evidence type="ECO:0000256" key="13">
    <source>
        <dbReference type="ARBA" id="ARBA00022833"/>
    </source>
</evidence>
<evidence type="ECO:0000256" key="21">
    <source>
        <dbReference type="PROSITE-ProRule" id="PRU01011"/>
    </source>
</evidence>
<dbReference type="PROSITE" id="PS51642">
    <property type="entry name" value="HEMOPEXIN_2"/>
    <property type="match status" value="16"/>
</dbReference>
<comment type="caution">
    <text evidence="24">The sequence shown here is derived from an EMBL/GenBank/DDBJ whole genome shotgun (WGS) entry which is preliminary data.</text>
</comment>
<keyword evidence="16" id="KW-0177">Collagen degradation</keyword>
<dbReference type="SMART" id="SM00235">
    <property type="entry name" value="ZnMc"/>
    <property type="match status" value="5"/>
</dbReference>
<evidence type="ECO:0000256" key="18">
    <source>
        <dbReference type="ARBA" id="ARBA00023157"/>
    </source>
</evidence>
<feature type="repeat" description="Hemopexin" evidence="21">
    <location>
        <begin position="756"/>
        <end position="805"/>
    </location>
</feature>
<evidence type="ECO:0000256" key="11">
    <source>
        <dbReference type="ARBA" id="ARBA00022737"/>
    </source>
</evidence>
<feature type="domain" description="Peptidase metallopeptidase" evidence="23">
    <location>
        <begin position="1875"/>
        <end position="2035"/>
    </location>
</feature>
<evidence type="ECO:0000256" key="15">
    <source>
        <dbReference type="ARBA" id="ARBA00023049"/>
    </source>
</evidence>
<proteinExistence type="inferred from homology"/>
<dbReference type="InterPro" id="IPR001818">
    <property type="entry name" value="Pept_M10_metallopeptidase"/>
</dbReference>
<comment type="subcellular location">
    <subcellularLocation>
        <location evidence="3">Secreted</location>
        <location evidence="3">Extracellular space</location>
        <location evidence="3">Extracellular matrix</location>
    </subcellularLocation>
</comment>
<keyword evidence="15" id="KW-0482">Metalloprotease</keyword>
<evidence type="ECO:0000256" key="3">
    <source>
        <dbReference type="ARBA" id="ARBA00004498"/>
    </source>
</evidence>
<dbReference type="InterPro" id="IPR024079">
    <property type="entry name" value="MetalloPept_cat_dom_sf"/>
</dbReference>
<comment type="cofactor">
    <cofactor evidence="2">
        <name>Zn(2+)</name>
        <dbReference type="ChEBI" id="CHEBI:29105"/>
    </cofactor>
</comment>
<dbReference type="InterPro" id="IPR018487">
    <property type="entry name" value="Hemopexin-like_repeat"/>
</dbReference>
<keyword evidence="14" id="KW-0106">Calcium</keyword>
<feature type="repeat" description="Hemopexin" evidence="21">
    <location>
        <begin position="2196"/>
        <end position="2239"/>
    </location>
</feature>
<evidence type="ECO:0000256" key="20">
    <source>
        <dbReference type="ARBA" id="ARBA00031807"/>
    </source>
</evidence>
<evidence type="ECO:0000256" key="1">
    <source>
        <dbReference type="ARBA" id="ARBA00001913"/>
    </source>
</evidence>
<evidence type="ECO:0000256" key="8">
    <source>
        <dbReference type="ARBA" id="ARBA00022670"/>
    </source>
</evidence>
<feature type="domain" description="Peptidase metallopeptidase" evidence="23">
    <location>
        <begin position="996"/>
        <end position="1155"/>
    </location>
</feature>
<feature type="repeat" description="Hemopexin" evidence="21">
    <location>
        <begin position="1279"/>
        <end position="1326"/>
    </location>
</feature>
<evidence type="ECO:0000256" key="10">
    <source>
        <dbReference type="ARBA" id="ARBA00022729"/>
    </source>
</evidence>
<dbReference type="InterPro" id="IPR036375">
    <property type="entry name" value="Hemopexin-like_dom_sf"/>
</dbReference>
<feature type="domain" description="Peptidase metallopeptidase" evidence="23">
    <location>
        <begin position="549"/>
        <end position="709"/>
    </location>
</feature>
<dbReference type="EMBL" id="WHWB01034214">
    <property type="protein sequence ID" value="KAJ7412652.1"/>
    <property type="molecule type" value="Genomic_DNA"/>
</dbReference>
<dbReference type="PANTHER" id="PTHR10201">
    <property type="entry name" value="MATRIX METALLOPROTEINASE"/>
    <property type="match status" value="1"/>
</dbReference>
<keyword evidence="12" id="KW-0378">Hydrolase</keyword>
<dbReference type="InterPro" id="IPR021158">
    <property type="entry name" value="Pept_M10A_Zn_BS"/>
</dbReference>
<reference evidence="24" key="1">
    <citation type="submission" date="2019-10" db="EMBL/GenBank/DDBJ databases">
        <authorList>
            <person name="Soares A.E.R."/>
            <person name="Aleixo A."/>
            <person name="Schneider P."/>
            <person name="Miyaki C.Y."/>
            <person name="Schneider M.P."/>
            <person name="Mello C."/>
            <person name="Vasconcelos A.T.R."/>
        </authorList>
    </citation>
    <scope>NUCLEOTIDE SEQUENCE</scope>
    <source>
        <tissue evidence="24">Muscle</tissue>
    </source>
</reference>
<evidence type="ECO:0000256" key="17">
    <source>
        <dbReference type="ARBA" id="ARBA00023145"/>
    </source>
</evidence>
<keyword evidence="18" id="KW-1015">Disulfide bond</keyword>
<dbReference type="Pfam" id="PF00413">
    <property type="entry name" value="Peptidase_M10"/>
    <property type="match status" value="5"/>
</dbReference>
<keyword evidence="10" id="KW-0732">Signal</keyword>
<feature type="repeat" description="Hemopexin" evidence="21">
    <location>
        <begin position="1727"/>
        <end position="1775"/>
    </location>
</feature>
<keyword evidence="7" id="KW-0272">Extracellular matrix</keyword>
<dbReference type="Pfam" id="PF01471">
    <property type="entry name" value="PG_binding_1"/>
    <property type="match status" value="5"/>
</dbReference>
<dbReference type="Pfam" id="PF00045">
    <property type="entry name" value="Hemopexin"/>
    <property type="match status" value="15"/>
</dbReference>
<keyword evidence="25" id="KW-1185">Reference proteome</keyword>
<evidence type="ECO:0000256" key="16">
    <source>
        <dbReference type="ARBA" id="ARBA00023105"/>
    </source>
</evidence>
<dbReference type="CDD" id="cd00094">
    <property type="entry name" value="HX"/>
    <property type="match status" value="5"/>
</dbReference>
<feature type="repeat" description="Hemopexin" evidence="21">
    <location>
        <begin position="854"/>
        <end position="902"/>
    </location>
</feature>
<gene>
    <name evidence="24" type="ORF">WISP_95085</name>
</gene>
<keyword evidence="17" id="KW-0865">Zymogen</keyword>
<comment type="similarity">
    <text evidence="4">Belongs to the peptidase M10A family.</text>
</comment>
<evidence type="ECO:0000256" key="19">
    <source>
        <dbReference type="ARBA" id="ARBA00023180"/>
    </source>
</evidence>
<evidence type="ECO:0000256" key="9">
    <source>
        <dbReference type="ARBA" id="ARBA00022723"/>
    </source>
</evidence>
<feature type="repeat" description="Hemopexin" evidence="21">
    <location>
        <begin position="1679"/>
        <end position="1725"/>
    </location>
</feature>
<keyword evidence="19" id="KW-0325">Glycoprotein</keyword>
<dbReference type="InterPro" id="IPR021190">
    <property type="entry name" value="Pept_M10A"/>
</dbReference>
<dbReference type="Proteomes" id="UP001145742">
    <property type="component" value="Unassembled WGS sequence"/>
</dbReference>
<feature type="repeat" description="Hemopexin" evidence="21">
    <location>
        <begin position="1181"/>
        <end position="1230"/>
    </location>
</feature>
<dbReference type="SUPFAM" id="SSF47090">
    <property type="entry name" value="PGBD-like"/>
    <property type="match status" value="5"/>
</dbReference>
<feature type="domain" description="Peptidase metallopeptidase" evidence="23">
    <location>
        <begin position="95"/>
        <end position="254"/>
    </location>
</feature>
<dbReference type="InterPro" id="IPR018486">
    <property type="entry name" value="Hemopexin_CS"/>
</dbReference>
<dbReference type="InterPro" id="IPR002477">
    <property type="entry name" value="Peptidoglycan-bd-like"/>
</dbReference>
<comment type="cofactor">
    <cofactor evidence="1">
        <name>Ca(2+)</name>
        <dbReference type="ChEBI" id="CHEBI:29108"/>
    </cofactor>
</comment>
<dbReference type="Gene3D" id="3.40.390.10">
    <property type="entry name" value="Collagenase (Catalytic Domain)"/>
    <property type="match status" value="5"/>
</dbReference>
<evidence type="ECO:0000259" key="23">
    <source>
        <dbReference type="SMART" id="SM00235"/>
    </source>
</evidence>
<evidence type="ECO:0000256" key="6">
    <source>
        <dbReference type="ARBA" id="ARBA00022525"/>
    </source>
</evidence>
<dbReference type="Gene3D" id="2.110.10.10">
    <property type="entry name" value="Hemopexin-like domain"/>
    <property type="match status" value="5"/>
</dbReference>
<dbReference type="SUPFAM" id="SSF55486">
    <property type="entry name" value="Metalloproteases ('zincins'), catalytic domain"/>
    <property type="match status" value="5"/>
</dbReference>
<feature type="repeat" description="Hemopexin" evidence="21">
    <location>
        <begin position="2050"/>
        <end position="2099"/>
    </location>
</feature>
<dbReference type="PROSITE" id="PS00546">
    <property type="entry name" value="CYSTEINE_SWITCH"/>
    <property type="match status" value="3"/>
</dbReference>
<sequence length="2239" mass="254785">MFTSSDKEVLTCPQVVTHWAGTIKVKRYLRTHYDLRPNPAGIMRKSGNTVASKLREMQAFFGLEVTGKLDEETYDLMQKPRCGVPDVGEYNFFPRKLKWSKMNLTYRIMNYTSDLRRAEVDRAFKKAFKVWSDVTPLNFTRIRSGVADIMISFGTKEHGDFYPFDGPSGLLAHAFPPGPDYGGDAHFDDDEIWSDDSRGYNLFLVAAHEFGHSLGLEHSRDPGALMFPIYTYTGKTGFVLPDDDVQGIQELYGAGDKDPNPKHPKTPEKCDAELSLDAITELRGEMLVFKDRFFWRLHPQMVEAELVLLKSFWPELPNKIDAAYENPIKDLVFMFKGKKVWALNGYDIVEDFPKKIYEIGFPKEMKRIDAAVHVKDTGKTLFFTGNKYWSYDEEEEVMEAGYPRLIEEEFAGIGDKVDAVYERNGSDALKFFMLSISKAMEFKYYPAENTHRICLYESISEFNSSEKNPATSSMSGYVQVLCNTSCFFGTVAPEKEKEDMQFAKKYLENFYDFKEEKHSLFKAKNLDHMAEKIREMQSFFGLEVTGELNHKTLDMMKQPRILNYTPDMLQADVEEAIARAFQLWSNVTPLRFTRLYSGQADIMISFAAGFHGDFYSFDGPGGTLAHAYPPSSGLGGDAHFDEDENWTKFTTYSGYNLFLVAAHELGHSLGLGHSNIFGALMYPIYMARDTRDYQLHQDDIDGIQALYGSPRESPILPTKAFPPQEPTEMTPWEEPTEMSPREEPTEITPSKPPSRPEDCDPHLTFDAITTLRGEILFFKGSYVWRRSPYFSEIEHDTISSFWPSLVPGFDAAYEVDKTDRVLFFKDDQYWAVSGYSIETGFPKPIQNLGFPSSIRKIDAAVHDQNTKQTYFFVGNKYWSFNENTKSMERGYPRKIAADFQGIGHTVDAALQKNDTRQKKEEDMQLIQKYLENYYGFKKDEESFVWKSDSQMTQKLKEMQEFFGLEVTGILDSGTLNLVQKRRCGFPDVAGFSTFAGEPKWAKQVLTYRILNYTPDLRQGDVDAVIQKALNVWSSVTPLRFIKKNRGDADIMISFASRDHNDFIPFDGPGGALAHAYAPGKDIGGDAHFDEDETWTKSIEGANLFYVAAHEFGHSLGLFHSKDPNALMYPVYRKFDPSVLPLHQDDITGIQYLYGPSSTTHENQRDSTEIKDTIEVKDPALPNTCGPNLTFDAVTSFRGEIMFFKDKHIWRKHPAVRTADFNLISSFWPRLPPGVDAAYEIPEKDEMVIFKGNEFWVVKGDTILPGYPQKLNILGFSKDVTKIDAAFYNGNEEKIYYFIADKFWSYDKRSQSMGRKSSLIRDIFPGINGKIDAVFQHEKSVPTLLYNALQRFHLGVDAVGSIIAKAVSSAFPVTPEAEDEGKTLQLVQSYLQNFYNLPRDRNPHLRSHGENPLATKLKEMQSFFGLQVTGKPDHDTLEMMKEPRCGVPDVGQYVFTAGNPKWKRNNLTYRILNYTPKMRQADVDEAIQKALSVWSKVTPLTFQRVEDKEADIMISFAYRDHRDNSPFDGPNGQLAHAFQPGEGIGGDVHIDEEEAWTKDGRGYNLFIVVAHELGHSLGLSHSNDPGALMYPTYSYTDPNEFLLPQDDIDGIQAIYGKSNAAVQPTGPVTPEACDPNLTFDSITTLRGEIFFFKGRYMLRKHPARTEAELNFISLFWPKLPSGIQAAYENVDRDEILLFKEDKYWVVRGYDVAPGYPKPIYRLGFAKTVKRVNAAYSDETTGKTYFFVADRYWRYDEKKKSMDHGYPRKIVSDFGKIGRVDAAFWKDAVSNALPIDPEKDNKEDAKLVQDYLNKFYVVEPDPNLLGWKINVESTAEKLQKMQQFFGLKVTGKPDNETLEMMKKPRCGVPDVGLYGFTLPGWKKTKLTYRIVNHTPDMSKEDVDKAIQKAFKVWSAVTPLIFTRIHKGIADIMIAFGTKAHGHCPRYFDGPLGVLAHAFPPGSGLGGDVHFDEDEDWTTGSAGFNLFLVAAHEFGHALGLSHSNDQRALMFPNYAYISPSEFPLSPDDISGIQSIYGSPPNIPDEKPAIPNSPKTCGSQMSFTAITTLRREVIFLKGRHLWRVYPDNSEAERELISAFWPTLPPAIEAAYENMKDQILFFKGNKFWVINGYQVLFGYPKNIKTLGFPEGVKKIDAAVCNKNTGKTDFFIGDKYWRFDENSQSMEKGYPRLTANDFPGISQRIDAVFQQKGLFYFFQGSKQWEFDPIAKKVIREIKSNSWFNC</sequence>
<dbReference type="InterPro" id="IPR000585">
    <property type="entry name" value="Hemopexin-like_dom"/>
</dbReference>
<dbReference type="PRINTS" id="PR00138">
    <property type="entry name" value="MATRIXIN"/>
</dbReference>
<feature type="repeat" description="Hemopexin" evidence="21">
    <location>
        <begin position="365"/>
        <end position="413"/>
    </location>
</feature>
<feature type="repeat" description="Hemopexin" evidence="21">
    <location>
        <begin position="1629"/>
        <end position="1678"/>
    </location>
</feature>
<keyword evidence="6" id="KW-0964">Secreted</keyword>
<feature type="repeat" description="Hemopexin" evidence="21">
    <location>
        <begin position="317"/>
        <end position="363"/>
    </location>
</feature>
<evidence type="ECO:0000256" key="12">
    <source>
        <dbReference type="ARBA" id="ARBA00022801"/>
    </source>
</evidence>
<feature type="repeat" description="Hemopexin" evidence="21">
    <location>
        <begin position="2147"/>
        <end position="2195"/>
    </location>
</feature>
<organism evidence="24 25">
    <name type="scientific">Willisornis vidua</name>
    <name type="common">Xingu scale-backed antbird</name>
    <dbReference type="NCBI Taxonomy" id="1566151"/>
    <lineage>
        <taxon>Eukaryota</taxon>
        <taxon>Metazoa</taxon>
        <taxon>Chordata</taxon>
        <taxon>Craniata</taxon>
        <taxon>Vertebrata</taxon>
        <taxon>Euteleostomi</taxon>
        <taxon>Archelosauria</taxon>
        <taxon>Archosauria</taxon>
        <taxon>Dinosauria</taxon>
        <taxon>Saurischia</taxon>
        <taxon>Theropoda</taxon>
        <taxon>Coelurosauria</taxon>
        <taxon>Aves</taxon>
        <taxon>Neognathae</taxon>
        <taxon>Neoaves</taxon>
        <taxon>Telluraves</taxon>
        <taxon>Australaves</taxon>
        <taxon>Passeriformes</taxon>
        <taxon>Thamnophilidae</taxon>
        <taxon>Willisornis</taxon>
    </lineage>
</organism>
<feature type="repeat" description="Hemopexin" evidence="21">
    <location>
        <begin position="1231"/>
        <end position="1277"/>
    </location>
</feature>
<evidence type="ECO:0000313" key="25">
    <source>
        <dbReference type="Proteomes" id="UP001145742"/>
    </source>
</evidence>
<evidence type="ECO:0000313" key="24">
    <source>
        <dbReference type="EMBL" id="KAJ7412652.1"/>
    </source>
</evidence>
<feature type="repeat" description="Hemopexin" evidence="21">
    <location>
        <begin position="806"/>
        <end position="852"/>
    </location>
</feature>
<dbReference type="PANTHER" id="PTHR10201:SF165">
    <property type="entry name" value="COLLAGENASE 3"/>
    <property type="match status" value="1"/>
</dbReference>
<evidence type="ECO:0000256" key="22">
    <source>
        <dbReference type="SAM" id="MobiDB-lite"/>
    </source>
</evidence>
<dbReference type="InterPro" id="IPR033739">
    <property type="entry name" value="M10A_MMP"/>
</dbReference>
<evidence type="ECO:0000256" key="7">
    <source>
        <dbReference type="ARBA" id="ARBA00022530"/>
    </source>
</evidence>
<protein>
    <recommendedName>
        <fullName evidence="5">Collagenase 3</fullName>
    </recommendedName>
    <alternativeName>
        <fullName evidence="20">Matrix metalloproteinase-13</fullName>
    </alternativeName>
</protein>
<name>A0ABQ9D313_9PASS</name>
<feature type="region of interest" description="Disordered" evidence="22">
    <location>
        <begin position="714"/>
        <end position="759"/>
    </location>
</feature>